<keyword evidence="1" id="KW-0472">Membrane</keyword>
<reference evidence="2 3" key="1">
    <citation type="journal article" date="2019" name="Int. J. Syst. Evol. Microbiol.">
        <title>Anaerobacillus alkaliphilus sp. nov., a novel alkaliphilic and moderately halophilic bacterium.</title>
        <authorList>
            <person name="Borsodi A.K."/>
            <person name="Aszalos J.M."/>
            <person name="Bihari P."/>
            <person name="Nagy I."/>
            <person name="Schumann P."/>
            <person name="Sproer C."/>
            <person name="Kovacs A.L."/>
            <person name="Boka K."/>
            <person name="Dobosy P."/>
            <person name="Ovari M."/>
            <person name="Szili-Kovacs T."/>
            <person name="Toth E."/>
        </authorList>
    </citation>
    <scope>NUCLEOTIDE SEQUENCE [LARGE SCALE GENOMIC DNA]</scope>
    <source>
        <strain evidence="2 3">B16-10</strain>
    </source>
</reference>
<sequence>MPYIFALLSVVASILLAFIMGIPIVSEFGLAFFHYEYFILGLVSSIGYYYLIFRRDRSFTKKHLIVGLIIGALSLIIIMTTQYIVLKNMFGNSILTNQYLRIFRMELLLFLLGSIMIPLFVRVGQTKCKRCNKGFFIEDLLYKVKDGYGEETKNLIRLAANKKEAELKSYIKERRITTGYSTRKTNSARSVYLLTCTNCQTQYIASKKHREINDEVSKQTYKVITELDLDQKLTM</sequence>
<name>A0A4Q0W1Y5_9BACI</name>
<protein>
    <submittedName>
        <fullName evidence="2">Uncharacterized protein</fullName>
    </submittedName>
</protein>
<evidence type="ECO:0000313" key="2">
    <source>
        <dbReference type="EMBL" id="RXJ04561.1"/>
    </source>
</evidence>
<feature type="transmembrane region" description="Helical" evidence="1">
    <location>
        <begin position="105"/>
        <end position="123"/>
    </location>
</feature>
<keyword evidence="1" id="KW-0812">Transmembrane</keyword>
<keyword evidence="3" id="KW-1185">Reference proteome</keyword>
<feature type="transmembrane region" description="Helical" evidence="1">
    <location>
        <begin position="64"/>
        <end position="85"/>
    </location>
</feature>
<dbReference type="OrthoDB" id="2859784at2"/>
<dbReference type="Proteomes" id="UP000290649">
    <property type="component" value="Unassembled WGS sequence"/>
</dbReference>
<organism evidence="2 3">
    <name type="scientific">Anaerobacillus alkaliphilus</name>
    <dbReference type="NCBI Taxonomy" id="1548597"/>
    <lineage>
        <taxon>Bacteria</taxon>
        <taxon>Bacillati</taxon>
        <taxon>Bacillota</taxon>
        <taxon>Bacilli</taxon>
        <taxon>Bacillales</taxon>
        <taxon>Bacillaceae</taxon>
        <taxon>Anaerobacillus</taxon>
    </lineage>
</organism>
<proteinExistence type="predicted"/>
<dbReference type="AlphaFoldDB" id="A0A4Q0W1Y5"/>
<evidence type="ECO:0000256" key="1">
    <source>
        <dbReference type="SAM" id="Phobius"/>
    </source>
</evidence>
<dbReference type="RefSeq" id="WP_129076905.1">
    <property type="nucleotide sequence ID" value="NZ_QOUX01000001.1"/>
</dbReference>
<keyword evidence="1" id="KW-1133">Transmembrane helix</keyword>
<comment type="caution">
    <text evidence="2">The sequence shown here is derived from an EMBL/GenBank/DDBJ whole genome shotgun (WGS) entry which is preliminary data.</text>
</comment>
<evidence type="ECO:0000313" key="3">
    <source>
        <dbReference type="Proteomes" id="UP000290649"/>
    </source>
</evidence>
<accession>A0A4Q0W1Y5</accession>
<dbReference type="EMBL" id="QOUX01000001">
    <property type="protein sequence ID" value="RXJ04561.1"/>
    <property type="molecule type" value="Genomic_DNA"/>
</dbReference>
<gene>
    <name evidence="2" type="ORF">DS745_04030</name>
</gene>
<feature type="transmembrane region" description="Helical" evidence="1">
    <location>
        <begin position="31"/>
        <end position="52"/>
    </location>
</feature>